<dbReference type="eggNOG" id="ENOG5033M54">
    <property type="taxonomic scope" value="Bacteria"/>
</dbReference>
<proteinExistence type="predicted"/>
<dbReference type="Pfam" id="PF06568">
    <property type="entry name" value="YjiS-like"/>
    <property type="match status" value="1"/>
</dbReference>
<dbReference type="EMBL" id="AMRL01000003">
    <property type="protein sequence ID" value="EKE78092.1"/>
    <property type="molecule type" value="Genomic_DNA"/>
</dbReference>
<gene>
    <name evidence="2" type="ORF">P24_03665</name>
</gene>
<protein>
    <recommendedName>
        <fullName evidence="1">YjiS-like domain-containing protein</fullName>
    </recommendedName>
</protein>
<evidence type="ECO:0000313" key="3">
    <source>
        <dbReference type="Proteomes" id="UP000006746"/>
    </source>
</evidence>
<dbReference type="RefSeq" id="WP_008943349.1">
    <property type="nucleotide sequence ID" value="NZ_AMRL01000003.1"/>
</dbReference>
<sequence length="85" mass="9131">MAATHTACPLSSAAAPQITGDVFQSRFGVPTVKALLVGIVDLLVAWQERATQRHHLAGLDERGLKDVALSRADIAPEIAKPFWRA</sequence>
<evidence type="ECO:0000313" key="2">
    <source>
        <dbReference type="EMBL" id="EKE78092.1"/>
    </source>
</evidence>
<dbReference type="InterPro" id="IPR009506">
    <property type="entry name" value="YjiS-like"/>
</dbReference>
<keyword evidence="3" id="KW-1185">Reference proteome</keyword>
<evidence type="ECO:0000259" key="1">
    <source>
        <dbReference type="Pfam" id="PF06568"/>
    </source>
</evidence>
<accession>K2JUD4</accession>
<organism evidence="2 3">
    <name type="scientific">Oceanibaculum indicum P24</name>
    <dbReference type="NCBI Taxonomy" id="1207063"/>
    <lineage>
        <taxon>Bacteria</taxon>
        <taxon>Pseudomonadati</taxon>
        <taxon>Pseudomonadota</taxon>
        <taxon>Alphaproteobacteria</taxon>
        <taxon>Rhodospirillales</taxon>
        <taxon>Oceanibaculaceae</taxon>
        <taxon>Oceanibaculum</taxon>
    </lineage>
</organism>
<dbReference type="Proteomes" id="UP000006746">
    <property type="component" value="Unassembled WGS sequence"/>
</dbReference>
<dbReference type="AlphaFoldDB" id="K2JUD4"/>
<reference evidence="2 3" key="1">
    <citation type="journal article" date="2012" name="J. Bacteriol.">
        <title>Genome Sequence of Oceanibaculum indicum Type Strain P24.</title>
        <authorList>
            <person name="Lai Q."/>
            <person name="Shao Z."/>
        </authorList>
    </citation>
    <scope>NUCLEOTIDE SEQUENCE [LARGE SCALE GENOMIC DNA]</scope>
    <source>
        <strain evidence="2 3">P24</strain>
    </source>
</reference>
<comment type="caution">
    <text evidence="2">The sequence shown here is derived from an EMBL/GenBank/DDBJ whole genome shotgun (WGS) entry which is preliminary data.</text>
</comment>
<dbReference type="STRING" id="1207063.P24_03665"/>
<name>K2JUD4_9PROT</name>
<feature type="domain" description="YjiS-like" evidence="1">
    <location>
        <begin position="40"/>
        <end position="74"/>
    </location>
</feature>